<organism evidence="9 10">
    <name type="scientific">Didymella rabiei</name>
    <name type="common">Chickpea ascochyta blight fungus</name>
    <name type="synonym">Mycosphaerella rabiei</name>
    <dbReference type="NCBI Taxonomy" id="5454"/>
    <lineage>
        <taxon>Eukaryota</taxon>
        <taxon>Fungi</taxon>
        <taxon>Dikarya</taxon>
        <taxon>Ascomycota</taxon>
        <taxon>Pezizomycotina</taxon>
        <taxon>Dothideomycetes</taxon>
        <taxon>Pleosporomycetidae</taxon>
        <taxon>Pleosporales</taxon>
        <taxon>Pleosporineae</taxon>
        <taxon>Didymellaceae</taxon>
        <taxon>Ascochyta</taxon>
    </lineage>
</organism>
<evidence type="ECO:0000256" key="1">
    <source>
        <dbReference type="ARBA" id="ARBA00004477"/>
    </source>
</evidence>
<sequence>MSATQKVAVHSLPGSTLTSPEDLKNTTDDALPNYLHSLKFKQIHTQTDVRLVLGYSAVIIAGALFYFDWKFGWEASKPYTAPAVVAYFLLNGAFSYWLWFVEKGVVYEGEGKMGKIRISSSTKKHIPIYECDVVFTPTPYTSNPEQKIHIRAPMTRWFTSDGYFTAKPFQQWLASEVPVIGAADPDNVVEDIGRGSGAQELNLDSSNAIDVLQQLKASGASFVSGDGRRRKA</sequence>
<reference evidence="9 10" key="1">
    <citation type="journal article" date="2016" name="Sci. Rep.">
        <title>Draft genome sequencing and secretome analysis of fungal phytopathogen Ascochyta rabiei provides insight into the necrotrophic effector repertoire.</title>
        <authorList>
            <person name="Verma S."/>
            <person name="Gazara R.K."/>
            <person name="Nizam S."/>
            <person name="Parween S."/>
            <person name="Chattopadhyay D."/>
            <person name="Verma P.K."/>
        </authorList>
    </citation>
    <scope>NUCLEOTIDE SEQUENCE [LARGE SCALE GENOMIC DNA]</scope>
    <source>
        <strain evidence="9 10">ArDII</strain>
    </source>
</reference>
<keyword evidence="5" id="KW-0256">Endoplasmic reticulum</keyword>
<evidence type="ECO:0000256" key="2">
    <source>
        <dbReference type="ARBA" id="ARBA00007324"/>
    </source>
</evidence>
<evidence type="ECO:0000256" key="6">
    <source>
        <dbReference type="ARBA" id="ARBA00022989"/>
    </source>
</evidence>
<dbReference type="AlphaFoldDB" id="A0A163JGU4"/>
<dbReference type="InterPro" id="IPR009582">
    <property type="entry name" value="Spc2/SPCS2"/>
</dbReference>
<dbReference type="OrthoDB" id="29558at2759"/>
<dbReference type="Proteomes" id="UP000076837">
    <property type="component" value="Unassembled WGS sequence"/>
</dbReference>
<dbReference type="GO" id="GO:0006465">
    <property type="term" value="P:signal peptide processing"/>
    <property type="evidence" value="ECO:0007669"/>
    <property type="project" value="InterPro"/>
</dbReference>
<gene>
    <name evidence="9" type="ORF">ST47_g2583</name>
</gene>
<evidence type="ECO:0000313" key="10">
    <source>
        <dbReference type="Proteomes" id="UP000076837"/>
    </source>
</evidence>
<dbReference type="Pfam" id="PF06703">
    <property type="entry name" value="SPC25"/>
    <property type="match status" value="1"/>
</dbReference>
<protein>
    <recommendedName>
        <fullName evidence="3">Signal peptidase complex subunit 2</fullName>
    </recommendedName>
</protein>
<keyword evidence="7" id="KW-0472">Membrane</keyword>
<evidence type="ECO:0000313" key="9">
    <source>
        <dbReference type="EMBL" id="KZM26349.1"/>
    </source>
</evidence>
<keyword evidence="4" id="KW-0812">Transmembrane</keyword>
<comment type="caution">
    <text evidence="9">The sequence shown here is derived from an EMBL/GenBank/DDBJ whole genome shotgun (WGS) entry which is preliminary data.</text>
</comment>
<evidence type="ECO:0000256" key="7">
    <source>
        <dbReference type="ARBA" id="ARBA00023136"/>
    </source>
</evidence>
<name>A0A163JGU4_DIDRA</name>
<proteinExistence type="inferred from homology"/>
<dbReference type="STRING" id="5454.A0A163JGU4"/>
<evidence type="ECO:0000256" key="3">
    <source>
        <dbReference type="ARBA" id="ARBA00017057"/>
    </source>
</evidence>
<comment type="similarity">
    <text evidence="2">Belongs to the SPCS2 family.</text>
</comment>
<keyword evidence="6" id="KW-1133">Transmembrane helix</keyword>
<dbReference type="GO" id="GO:0005787">
    <property type="term" value="C:signal peptidase complex"/>
    <property type="evidence" value="ECO:0007669"/>
    <property type="project" value="InterPro"/>
</dbReference>
<keyword evidence="10" id="KW-1185">Reference proteome</keyword>
<evidence type="ECO:0000256" key="5">
    <source>
        <dbReference type="ARBA" id="ARBA00022824"/>
    </source>
</evidence>
<comment type="function">
    <text evidence="8">Component of the signal peptidase complex (SPC) which catalyzes the cleavage of N-terminal signal sequences from nascent proteins as they are translocated into the lumen of the endoplasmic reticulum. Enhances the enzymatic activity of SPC and facilitates the interactions between different components of the translocation site.</text>
</comment>
<dbReference type="PANTHER" id="PTHR13085">
    <property type="entry name" value="MICROSOMAL SIGNAL PEPTIDASE 25 KDA SUBUNIT"/>
    <property type="match status" value="1"/>
</dbReference>
<comment type="subcellular location">
    <subcellularLocation>
        <location evidence="1">Endoplasmic reticulum membrane</location>
        <topology evidence="1">Multi-pass membrane protein</topology>
    </subcellularLocation>
</comment>
<dbReference type="EMBL" id="JYNV01000110">
    <property type="protein sequence ID" value="KZM26349.1"/>
    <property type="molecule type" value="Genomic_DNA"/>
</dbReference>
<dbReference type="PANTHER" id="PTHR13085:SF0">
    <property type="entry name" value="SIGNAL PEPTIDASE COMPLEX SUBUNIT 2"/>
    <property type="match status" value="1"/>
</dbReference>
<evidence type="ECO:0000256" key="4">
    <source>
        <dbReference type="ARBA" id="ARBA00022692"/>
    </source>
</evidence>
<evidence type="ECO:0000256" key="8">
    <source>
        <dbReference type="ARBA" id="ARBA00045608"/>
    </source>
</evidence>
<accession>A0A163JGU4</accession>
<dbReference type="GO" id="GO:0045047">
    <property type="term" value="P:protein targeting to ER"/>
    <property type="evidence" value="ECO:0007669"/>
    <property type="project" value="TreeGrafter"/>
</dbReference>